<name>A0AA41R1R4_9BACT</name>
<reference evidence="1" key="1">
    <citation type="submission" date="2022-04" db="EMBL/GenBank/DDBJ databases">
        <title>Desulfatitalea alkaliphila sp. nov., a novel anaerobic sulfate-reducing bacterium isolated from terrestrial mud volcano, Taman Peninsula, Russia.</title>
        <authorList>
            <person name="Khomyakova M.A."/>
            <person name="Merkel A.Y."/>
            <person name="Slobodkin A.I."/>
        </authorList>
    </citation>
    <scope>NUCLEOTIDE SEQUENCE</scope>
    <source>
        <strain evidence="1">M08but</strain>
    </source>
</reference>
<evidence type="ECO:0000313" key="2">
    <source>
        <dbReference type="Proteomes" id="UP001165427"/>
    </source>
</evidence>
<dbReference type="EMBL" id="JALJRB010000007">
    <property type="protein sequence ID" value="MCJ8500557.1"/>
    <property type="molecule type" value="Genomic_DNA"/>
</dbReference>
<dbReference type="Proteomes" id="UP001165427">
    <property type="component" value="Unassembled WGS sequence"/>
</dbReference>
<keyword evidence="1" id="KW-0966">Cell projection</keyword>
<organism evidence="1 2">
    <name type="scientific">Desulfatitalea alkaliphila</name>
    <dbReference type="NCBI Taxonomy" id="2929485"/>
    <lineage>
        <taxon>Bacteria</taxon>
        <taxon>Pseudomonadati</taxon>
        <taxon>Thermodesulfobacteriota</taxon>
        <taxon>Desulfobacteria</taxon>
        <taxon>Desulfobacterales</taxon>
        <taxon>Desulfosarcinaceae</taxon>
        <taxon>Desulfatitalea</taxon>
    </lineage>
</organism>
<comment type="caution">
    <text evidence="1">The sequence shown here is derived from an EMBL/GenBank/DDBJ whole genome shotgun (WGS) entry which is preliminary data.</text>
</comment>
<dbReference type="InterPro" id="IPR038610">
    <property type="entry name" value="FliK-like_C_sf"/>
</dbReference>
<proteinExistence type="predicted"/>
<accession>A0AA41R1R4</accession>
<sequence>MDNVVQAPGQRLAAEDAFNGLRVGDRLTGRVLQLEADGRVLIDLGRFRALARTTMPVQPGQVMSLKVARSGVPLQLKVDGVETLPNQRPLPRLALGTLLAEGDRQRLAGVVDRLLTALPRTAVDAKAGGAVANARSDVGATAATASTPSTASAQGQMTPAVAHALEQLKGLFAAAPTESSAQQWQQWVRTVVEDRGVLFEVKLAEALATKAPSGEPRIVAENRTGVAPADIPEGPVRGAATGPDALARAVQSIFLRDLKPQLLLLQSFLGEPERAASRSFGLKEQEVSFLRQTVSQLLHHVEHQQERAVQRAGGGELFHVLAHLVPMEEGRRPVAFKVYYPKRGGGDGTPGHRIALLLDMDRLGPVRVDLTMVANDLGIQFHVRDEAVKQRIETHTNAVVDALAGHFDHVQVTARVSREAIARFGTEDQEGPAVGRIDIKA</sequence>
<keyword evidence="1" id="KW-0282">Flagellum</keyword>
<evidence type="ECO:0000313" key="1">
    <source>
        <dbReference type="EMBL" id="MCJ8500557.1"/>
    </source>
</evidence>
<protein>
    <submittedName>
        <fullName evidence="1">Flagellar hook-length control protein FliK</fullName>
    </submittedName>
</protein>
<keyword evidence="2" id="KW-1185">Reference proteome</keyword>
<dbReference type="AlphaFoldDB" id="A0AA41R1R4"/>
<dbReference type="Gene3D" id="3.30.750.140">
    <property type="match status" value="1"/>
</dbReference>
<dbReference type="RefSeq" id="WP_246905276.1">
    <property type="nucleotide sequence ID" value="NZ_JALJRB010000007.1"/>
</dbReference>
<gene>
    <name evidence="1" type="ORF">MRX98_08230</name>
</gene>
<keyword evidence="1" id="KW-0969">Cilium</keyword>